<gene>
    <name evidence="1" type="ORF">Cgig2_027474</name>
</gene>
<dbReference type="Proteomes" id="UP001153076">
    <property type="component" value="Unassembled WGS sequence"/>
</dbReference>
<dbReference type="AlphaFoldDB" id="A0A9Q1KNK4"/>
<dbReference type="EMBL" id="JAKOGI010000053">
    <property type="protein sequence ID" value="KAJ8446512.1"/>
    <property type="molecule type" value="Genomic_DNA"/>
</dbReference>
<evidence type="ECO:0000313" key="2">
    <source>
        <dbReference type="Proteomes" id="UP001153076"/>
    </source>
</evidence>
<name>A0A9Q1KNK4_9CARY</name>
<accession>A0A9Q1KNK4</accession>
<sequence length="323" mass="35906">MKRKSYFQCFTFDFFSMVIMKPSLLFNQYHPKSPVSLGALWMVCTRLNVRAVQVRLRSSQVVMKEQTLCHDDIFNHRMKGKPETVIKSRTINDNALCGRLIHCGIRLGDYEGIPGKQKLLLLEGRPLYRRDDLRVREVTAQPILRIRVRNSGPSATISATNPSGARPFLLSTNLPGANGPSGDEELNELLDQLSEEELDEAPTEVDLELVEATSAPGLDEDGDEQGLRYVPSVSSLSGDLMHGLDLRCVTYTSGLNTIGVDWTKGSAWFKKGNCIGNLFGFPTLILSGDARHHPTIDKGREARELRVLALDLGLGQPFRNVPT</sequence>
<protein>
    <submittedName>
        <fullName evidence="1">Uncharacterized protein</fullName>
    </submittedName>
</protein>
<comment type="caution">
    <text evidence="1">The sequence shown here is derived from an EMBL/GenBank/DDBJ whole genome shotgun (WGS) entry which is preliminary data.</text>
</comment>
<keyword evidence="2" id="KW-1185">Reference proteome</keyword>
<reference evidence="1" key="1">
    <citation type="submission" date="2022-04" db="EMBL/GenBank/DDBJ databases">
        <title>Carnegiea gigantea Genome sequencing and assembly v2.</title>
        <authorList>
            <person name="Copetti D."/>
            <person name="Sanderson M.J."/>
            <person name="Burquez A."/>
            <person name="Wojciechowski M.F."/>
        </authorList>
    </citation>
    <scope>NUCLEOTIDE SEQUENCE</scope>
    <source>
        <strain evidence="1">SGP5-SGP5p</strain>
        <tissue evidence="1">Aerial part</tissue>
    </source>
</reference>
<organism evidence="1 2">
    <name type="scientific">Carnegiea gigantea</name>
    <dbReference type="NCBI Taxonomy" id="171969"/>
    <lineage>
        <taxon>Eukaryota</taxon>
        <taxon>Viridiplantae</taxon>
        <taxon>Streptophyta</taxon>
        <taxon>Embryophyta</taxon>
        <taxon>Tracheophyta</taxon>
        <taxon>Spermatophyta</taxon>
        <taxon>Magnoliopsida</taxon>
        <taxon>eudicotyledons</taxon>
        <taxon>Gunneridae</taxon>
        <taxon>Pentapetalae</taxon>
        <taxon>Caryophyllales</taxon>
        <taxon>Cactineae</taxon>
        <taxon>Cactaceae</taxon>
        <taxon>Cactoideae</taxon>
        <taxon>Echinocereeae</taxon>
        <taxon>Carnegiea</taxon>
    </lineage>
</organism>
<evidence type="ECO:0000313" key="1">
    <source>
        <dbReference type="EMBL" id="KAJ8446512.1"/>
    </source>
</evidence>
<proteinExistence type="predicted"/>